<evidence type="ECO:0000256" key="2">
    <source>
        <dbReference type="ARBA" id="ARBA00022475"/>
    </source>
</evidence>
<dbReference type="EMBL" id="RRCN01000001">
    <property type="protein sequence ID" value="RRJ61899.1"/>
    <property type="molecule type" value="Genomic_DNA"/>
</dbReference>
<accession>A0A3P3TWZ9</accession>
<dbReference type="PANTHER" id="PTHR36115">
    <property type="entry name" value="PROLINE-RICH ANTIGEN HOMOLOG-RELATED"/>
    <property type="match status" value="1"/>
</dbReference>
<keyword evidence="5 6" id="KW-0472">Membrane</keyword>
<gene>
    <name evidence="8" type="ORF">EHV15_02100</name>
</gene>
<feature type="domain" description="RDD" evidence="7">
    <location>
        <begin position="5"/>
        <end position="130"/>
    </location>
</feature>
<comment type="caution">
    <text evidence="8">The sequence shown here is derived from an EMBL/GenBank/DDBJ whole genome shotgun (WGS) entry which is preliminary data.</text>
</comment>
<dbReference type="GO" id="GO:0005886">
    <property type="term" value="C:plasma membrane"/>
    <property type="evidence" value="ECO:0007669"/>
    <property type="project" value="UniProtKB-SubCell"/>
</dbReference>
<evidence type="ECO:0000256" key="1">
    <source>
        <dbReference type="ARBA" id="ARBA00004651"/>
    </source>
</evidence>
<keyword evidence="3 6" id="KW-0812">Transmembrane</keyword>
<dbReference type="Pfam" id="PF06271">
    <property type="entry name" value="RDD"/>
    <property type="match status" value="1"/>
</dbReference>
<dbReference type="RefSeq" id="WP_128629819.1">
    <property type="nucleotide sequence ID" value="NZ_RRCN01000001.1"/>
</dbReference>
<keyword evidence="9" id="KW-1185">Reference proteome</keyword>
<proteinExistence type="predicted"/>
<organism evidence="8 9">
    <name type="scientific">Paenibacillus oralis</name>
    <dbReference type="NCBI Taxonomy" id="2490856"/>
    <lineage>
        <taxon>Bacteria</taxon>
        <taxon>Bacillati</taxon>
        <taxon>Bacillota</taxon>
        <taxon>Bacilli</taxon>
        <taxon>Bacillales</taxon>
        <taxon>Paenibacillaceae</taxon>
        <taxon>Paenibacillus</taxon>
    </lineage>
</organism>
<sequence>MYDVLWRRYGALVVDRIIVAIAALILSFVWMSLQMLVSGYADTEGSGASILLMFVCQWLYYTLLESSKHQATLGKMLAGIVVVDQNHRRISYGEANARFFGRILSAFTFGIGYLMAIFTNKKQTLHDKVASTYVVNKNLLRVRELAEEAEGARRLHQAIRADRSTGFNWPD</sequence>
<dbReference type="AlphaFoldDB" id="A0A3P3TWZ9"/>
<reference evidence="8 9" key="1">
    <citation type="submission" date="2018-11" db="EMBL/GenBank/DDBJ databases">
        <title>Genome sequencing of Paenibacillus sp. KCOM 3021 (= ChDC PVNT-B20).</title>
        <authorList>
            <person name="Kook J.-K."/>
            <person name="Park S.-N."/>
            <person name="Lim Y.K."/>
        </authorList>
    </citation>
    <scope>NUCLEOTIDE SEQUENCE [LARGE SCALE GENOMIC DNA]</scope>
    <source>
        <strain evidence="8 9">KCOM 3021</strain>
    </source>
</reference>
<evidence type="ECO:0000256" key="3">
    <source>
        <dbReference type="ARBA" id="ARBA00022692"/>
    </source>
</evidence>
<evidence type="ECO:0000256" key="6">
    <source>
        <dbReference type="SAM" id="Phobius"/>
    </source>
</evidence>
<feature type="transmembrane region" description="Helical" evidence="6">
    <location>
        <begin position="45"/>
        <end position="63"/>
    </location>
</feature>
<evidence type="ECO:0000313" key="9">
    <source>
        <dbReference type="Proteomes" id="UP000267017"/>
    </source>
</evidence>
<evidence type="ECO:0000256" key="4">
    <source>
        <dbReference type="ARBA" id="ARBA00022989"/>
    </source>
</evidence>
<dbReference type="OrthoDB" id="9793824at2"/>
<feature type="transmembrane region" description="Helical" evidence="6">
    <location>
        <begin position="99"/>
        <end position="118"/>
    </location>
</feature>
<dbReference type="InterPro" id="IPR051791">
    <property type="entry name" value="Pra-immunoreactive"/>
</dbReference>
<name>A0A3P3TWZ9_9BACL</name>
<evidence type="ECO:0000256" key="5">
    <source>
        <dbReference type="ARBA" id="ARBA00023136"/>
    </source>
</evidence>
<keyword evidence="2" id="KW-1003">Cell membrane</keyword>
<comment type="subcellular location">
    <subcellularLocation>
        <location evidence="1">Cell membrane</location>
        <topology evidence="1">Multi-pass membrane protein</topology>
    </subcellularLocation>
</comment>
<feature type="transmembrane region" description="Helical" evidence="6">
    <location>
        <begin position="12"/>
        <end position="33"/>
    </location>
</feature>
<dbReference type="Proteomes" id="UP000267017">
    <property type="component" value="Unassembled WGS sequence"/>
</dbReference>
<evidence type="ECO:0000313" key="8">
    <source>
        <dbReference type="EMBL" id="RRJ61899.1"/>
    </source>
</evidence>
<keyword evidence="4 6" id="KW-1133">Transmembrane helix</keyword>
<protein>
    <submittedName>
        <fullName evidence="8">RDD family protein</fullName>
    </submittedName>
</protein>
<dbReference type="InterPro" id="IPR010432">
    <property type="entry name" value="RDD"/>
</dbReference>
<evidence type="ECO:0000259" key="7">
    <source>
        <dbReference type="Pfam" id="PF06271"/>
    </source>
</evidence>